<gene>
    <name evidence="2" type="ORF">D6T63_11075</name>
</gene>
<sequence>MKVWHLSVLSWIVTALIAVLGVTAASTIWYFQEPVVDSVAQPGSYSIAAVSGLVVLMLSFLLSCGLTVLAEQSAKGRSTTSR</sequence>
<dbReference type="EMBL" id="QZVT01000005">
    <property type="protein sequence ID" value="RJT79155.1"/>
    <property type="molecule type" value="Genomic_DNA"/>
</dbReference>
<protein>
    <submittedName>
        <fullName evidence="2">Uncharacterized protein</fullName>
    </submittedName>
</protein>
<keyword evidence="1" id="KW-0812">Transmembrane</keyword>
<proteinExistence type="predicted"/>
<organism evidence="2 3">
    <name type="scientific">Arthrobacter cheniae</name>
    <dbReference type="NCBI Taxonomy" id="1258888"/>
    <lineage>
        <taxon>Bacteria</taxon>
        <taxon>Bacillati</taxon>
        <taxon>Actinomycetota</taxon>
        <taxon>Actinomycetes</taxon>
        <taxon>Micrococcales</taxon>
        <taxon>Micrococcaceae</taxon>
        <taxon>Arthrobacter</taxon>
    </lineage>
</organism>
<dbReference type="Proteomes" id="UP000272560">
    <property type="component" value="Unassembled WGS sequence"/>
</dbReference>
<feature type="transmembrane region" description="Helical" evidence="1">
    <location>
        <begin position="48"/>
        <end position="70"/>
    </location>
</feature>
<keyword evidence="1" id="KW-1133">Transmembrane helix</keyword>
<keyword evidence="1" id="KW-0472">Membrane</keyword>
<evidence type="ECO:0000313" key="3">
    <source>
        <dbReference type="Proteomes" id="UP000272560"/>
    </source>
</evidence>
<evidence type="ECO:0000313" key="2">
    <source>
        <dbReference type="EMBL" id="RJT79155.1"/>
    </source>
</evidence>
<keyword evidence="3" id="KW-1185">Reference proteome</keyword>
<reference evidence="2 3" key="1">
    <citation type="submission" date="2018-09" db="EMBL/GenBank/DDBJ databases">
        <title>Novel species of Arthrobacter.</title>
        <authorList>
            <person name="Liu Q."/>
            <person name="Xin Y.-H."/>
        </authorList>
    </citation>
    <scope>NUCLEOTIDE SEQUENCE [LARGE SCALE GENOMIC DNA]</scope>
    <source>
        <strain evidence="2 3">Hz2</strain>
    </source>
</reference>
<dbReference type="AlphaFoldDB" id="A0A3A5M234"/>
<dbReference type="OrthoDB" id="4952883at2"/>
<name>A0A3A5M234_9MICC</name>
<evidence type="ECO:0000256" key="1">
    <source>
        <dbReference type="SAM" id="Phobius"/>
    </source>
</evidence>
<comment type="caution">
    <text evidence="2">The sequence shown here is derived from an EMBL/GenBank/DDBJ whole genome shotgun (WGS) entry which is preliminary data.</text>
</comment>
<accession>A0A3A5M234</accession>
<dbReference type="RefSeq" id="WP_120149101.1">
    <property type="nucleotide sequence ID" value="NZ_QZVT01000005.1"/>
</dbReference>